<dbReference type="Pfam" id="PF00295">
    <property type="entry name" value="Glyco_hydro_28"/>
    <property type="match status" value="1"/>
</dbReference>
<sequence length="331" mass="35438">IYLAVAIDLFGPCKGPIKVIAKGATIKAPPELAKFKKDCWITIMLVDKLTMIGGIFDGQGQATWKTKNCLDTTTTCPLPVNLKLHKITGSVFRDMTSINSKHFHIAIMASDNNRFDNLVIDAPGNSANTDGIHTAKLNGLNITNATIRTGDDCISFGDGSKNVYVLKSTCGPGHGFGIGSLGKYPNEEPVKGIYIRNCTLIGTTNGVRIKSWAAMHPGVASDIHFEDIIMNNVQNPILIDQEYCPYNKCKKGAGPSKVQLSNLTFRKIRGTSATQVAVKLSCSQGLPCDNVEVADINLKFKGGTTTSECSNAITKVVGQNVPVICPAISPP</sequence>
<dbReference type="GO" id="GO:0071555">
    <property type="term" value="P:cell wall organization"/>
    <property type="evidence" value="ECO:0007669"/>
    <property type="project" value="UniProtKB-KW"/>
</dbReference>
<evidence type="ECO:0000256" key="3">
    <source>
        <dbReference type="ARBA" id="ARBA00022512"/>
    </source>
</evidence>
<organism evidence="9 10">
    <name type="scientific">Ambrosia artemisiifolia</name>
    <name type="common">Common ragweed</name>
    <dbReference type="NCBI Taxonomy" id="4212"/>
    <lineage>
        <taxon>Eukaryota</taxon>
        <taxon>Viridiplantae</taxon>
        <taxon>Streptophyta</taxon>
        <taxon>Embryophyta</taxon>
        <taxon>Tracheophyta</taxon>
        <taxon>Spermatophyta</taxon>
        <taxon>Magnoliopsida</taxon>
        <taxon>eudicotyledons</taxon>
        <taxon>Gunneridae</taxon>
        <taxon>Pentapetalae</taxon>
        <taxon>asterids</taxon>
        <taxon>campanulids</taxon>
        <taxon>Asterales</taxon>
        <taxon>Asteraceae</taxon>
        <taxon>Asteroideae</taxon>
        <taxon>Heliantheae alliance</taxon>
        <taxon>Heliantheae</taxon>
        <taxon>Ambrosia</taxon>
    </lineage>
</organism>
<evidence type="ECO:0000313" key="10">
    <source>
        <dbReference type="Proteomes" id="UP001206925"/>
    </source>
</evidence>
<keyword evidence="5 8" id="KW-0378">Hydrolase</keyword>
<evidence type="ECO:0000256" key="8">
    <source>
        <dbReference type="RuleBase" id="RU361169"/>
    </source>
</evidence>
<reference evidence="9" key="1">
    <citation type="submission" date="2022-06" db="EMBL/GenBank/DDBJ databases">
        <title>Uncovering the hologenomic basis of an extraordinary plant invasion.</title>
        <authorList>
            <person name="Bieker V.C."/>
            <person name="Martin M.D."/>
            <person name="Gilbert T."/>
            <person name="Hodgins K."/>
            <person name="Battlay P."/>
            <person name="Petersen B."/>
            <person name="Wilson J."/>
        </authorList>
    </citation>
    <scope>NUCLEOTIDE SEQUENCE</scope>
    <source>
        <strain evidence="9">AA19_3_7</strain>
        <tissue evidence="9">Leaf</tissue>
    </source>
</reference>
<keyword evidence="3" id="KW-0134">Cell wall</keyword>
<dbReference type="PANTHER" id="PTHR31375">
    <property type="match status" value="1"/>
</dbReference>
<dbReference type="InterPro" id="IPR011050">
    <property type="entry name" value="Pectin_lyase_fold/virulence"/>
</dbReference>
<keyword evidence="7" id="KW-0961">Cell wall biogenesis/degradation</keyword>
<evidence type="ECO:0000256" key="7">
    <source>
        <dbReference type="ARBA" id="ARBA00023316"/>
    </source>
</evidence>
<dbReference type="Gene3D" id="2.160.20.10">
    <property type="entry name" value="Single-stranded right-handed beta-helix, Pectin lyase-like"/>
    <property type="match status" value="1"/>
</dbReference>
<comment type="subcellular location">
    <subcellularLocation>
        <location evidence="1">Secreted</location>
        <location evidence="1">Cell wall</location>
    </subcellularLocation>
</comment>
<dbReference type="GO" id="GO:0004650">
    <property type="term" value="F:polygalacturonase activity"/>
    <property type="evidence" value="ECO:0007669"/>
    <property type="project" value="InterPro"/>
</dbReference>
<dbReference type="SMART" id="SM00710">
    <property type="entry name" value="PbH1"/>
    <property type="match status" value="4"/>
</dbReference>
<dbReference type="AlphaFoldDB" id="A0AAD5C0X8"/>
<dbReference type="GO" id="GO:0005975">
    <property type="term" value="P:carbohydrate metabolic process"/>
    <property type="evidence" value="ECO:0007669"/>
    <property type="project" value="InterPro"/>
</dbReference>
<evidence type="ECO:0000256" key="4">
    <source>
        <dbReference type="ARBA" id="ARBA00022525"/>
    </source>
</evidence>
<feature type="non-terminal residue" evidence="9">
    <location>
        <position position="331"/>
    </location>
</feature>
<dbReference type="SUPFAM" id="SSF51126">
    <property type="entry name" value="Pectin lyase-like"/>
    <property type="match status" value="1"/>
</dbReference>
<comment type="caution">
    <text evidence="9">The sequence shown here is derived from an EMBL/GenBank/DDBJ whole genome shotgun (WGS) entry which is preliminary data.</text>
</comment>
<keyword evidence="6 8" id="KW-0326">Glycosidase</keyword>
<comment type="similarity">
    <text evidence="2 8">Belongs to the glycosyl hydrolase 28 family.</text>
</comment>
<evidence type="ECO:0000256" key="1">
    <source>
        <dbReference type="ARBA" id="ARBA00004191"/>
    </source>
</evidence>
<accession>A0AAD5C0X8</accession>
<name>A0AAD5C0X8_AMBAR</name>
<evidence type="ECO:0000313" key="9">
    <source>
        <dbReference type="EMBL" id="KAI7733383.1"/>
    </source>
</evidence>
<keyword evidence="4" id="KW-0964">Secreted</keyword>
<dbReference type="Proteomes" id="UP001206925">
    <property type="component" value="Unassembled WGS sequence"/>
</dbReference>
<proteinExistence type="inferred from homology"/>
<dbReference type="EMBL" id="JAMZMK010010015">
    <property type="protein sequence ID" value="KAI7733383.1"/>
    <property type="molecule type" value="Genomic_DNA"/>
</dbReference>
<evidence type="ECO:0000256" key="5">
    <source>
        <dbReference type="ARBA" id="ARBA00022801"/>
    </source>
</evidence>
<dbReference type="InterPro" id="IPR000743">
    <property type="entry name" value="Glyco_hydro_28"/>
</dbReference>
<keyword evidence="10" id="KW-1185">Reference proteome</keyword>
<evidence type="ECO:0000256" key="2">
    <source>
        <dbReference type="ARBA" id="ARBA00008834"/>
    </source>
</evidence>
<protein>
    <submittedName>
        <fullName evidence="9">Uncharacterized protein</fullName>
    </submittedName>
</protein>
<dbReference type="InterPro" id="IPR012334">
    <property type="entry name" value="Pectin_lyas_fold"/>
</dbReference>
<evidence type="ECO:0000256" key="6">
    <source>
        <dbReference type="ARBA" id="ARBA00023295"/>
    </source>
</evidence>
<dbReference type="InterPro" id="IPR006626">
    <property type="entry name" value="PbH1"/>
</dbReference>
<gene>
    <name evidence="9" type="ORF">M8C21_033680</name>
</gene>